<accession>A0A450XIS4</accession>
<organism evidence="1">
    <name type="scientific">Candidatus Kentrum sp. MB</name>
    <dbReference type="NCBI Taxonomy" id="2138164"/>
    <lineage>
        <taxon>Bacteria</taxon>
        <taxon>Pseudomonadati</taxon>
        <taxon>Pseudomonadota</taxon>
        <taxon>Gammaproteobacteria</taxon>
        <taxon>Candidatus Kentrum</taxon>
    </lineage>
</organism>
<evidence type="ECO:0000313" key="2">
    <source>
        <dbReference type="EMBL" id="VFK74701.1"/>
    </source>
</evidence>
<dbReference type="EMBL" id="CAADGH010000008">
    <property type="protein sequence ID" value="VFK74701.1"/>
    <property type="molecule type" value="Genomic_DNA"/>
</dbReference>
<evidence type="ECO:0000313" key="1">
    <source>
        <dbReference type="EMBL" id="VFK29164.1"/>
    </source>
</evidence>
<proteinExistence type="predicted"/>
<sequence length="84" mass="9848">MFDAMNRRNGEMEGINLCFGRKRNVFNQDSREFADFLRYREFRHRLNHAHSMCCGIRIPGNSILRDELGNNQFETGYGGSVLPY</sequence>
<protein>
    <submittedName>
        <fullName evidence="1">Uncharacterized protein</fullName>
    </submittedName>
</protein>
<reference evidence="1" key="1">
    <citation type="submission" date="2019-02" db="EMBL/GenBank/DDBJ databases">
        <authorList>
            <person name="Gruber-Vodicka R. H."/>
            <person name="Seah K. B. B."/>
        </authorList>
    </citation>
    <scope>NUCLEOTIDE SEQUENCE</scope>
    <source>
        <strain evidence="2">BECK_BZ198</strain>
        <strain evidence="1">BECK_BZ199</strain>
    </source>
</reference>
<dbReference type="AlphaFoldDB" id="A0A450XIS4"/>
<gene>
    <name evidence="2" type="ORF">BECKMB1821H_GA0114242_100860</name>
    <name evidence="1" type="ORF">BECKMB1821I_GA0114274_100861</name>
</gene>
<name>A0A450XIS4_9GAMM</name>
<dbReference type="EMBL" id="CAADFQ010000008">
    <property type="protein sequence ID" value="VFK29164.1"/>
    <property type="molecule type" value="Genomic_DNA"/>
</dbReference>